<evidence type="ECO:0000256" key="2">
    <source>
        <dbReference type="SAM" id="MobiDB-lite"/>
    </source>
</evidence>
<feature type="domain" description="C2H2-type" evidence="3">
    <location>
        <begin position="16"/>
        <end position="39"/>
    </location>
</feature>
<dbReference type="Gene3D" id="3.90.70.130">
    <property type="match status" value="1"/>
</dbReference>
<dbReference type="EMBL" id="SOZJ01000001">
    <property type="protein sequence ID" value="TGJ73204.1"/>
    <property type="molecule type" value="Genomic_DNA"/>
</dbReference>
<keyword evidence="1" id="KW-0378">Hydrolase</keyword>
<sequence>MASSSSLSRRPMVPEIACPLCNYTADDESIIQLHFEAIHDNDNPTPPPVPPKPDSHRWPPLTKQKLVPQPQPPVAGYEDDAYDPFKYQIPNNNSQEIVGAPVWRVDAANKTDKPAVVPAVQRDAPNADVEYVICEWKGCGEPVSFLELEEHFAMHETELEIMDDDDDDDDDDDYKNESDGDLQVGDSIVGQRERKGDALMDAASKKRYIPKKEGPSNRHPKKMGQMERRLESEAIANEVLVMTLDEDDNDTIKVEKLIVTPEPKTQIDIESKDYDFINRDEFTEEDDEEKLKGDERRQYGSRHGKRLHKHNPGQPINGYGGYEFSDPRRSHKKHTNGSSGTSKPAEVAARFKAKLKKSELGPYANEKRMPDWLKDALKEGGRQIVTKNIGSDGTIYIKKSYENETSGLIPVIRQLCAADPSVKKAYVCHPSVKHVYKEHPAANGFCGYRNIQMMASFCQKNFVPGCERLYGERIPTIIDIQKWIEQAWDRGINAHAREETGGILYTRKYIGSSEVEAMFTSFGTSTIPRQFSEPNQQINALRHVWNYFSRGFDHETDRVVQTDKAPIYFQHQGHSMTIVGVEQYKCGTLCLLCFDPMFSPSQNIRKLIGEKRIRSNIAHGKLLKSFRRGGPYLKRYDIFEMVELAPTFEPDSTLYE</sequence>
<dbReference type="SMART" id="SM00355">
    <property type="entry name" value="ZnF_C2H2"/>
    <property type="match status" value="2"/>
</dbReference>
<feature type="region of interest" description="Disordered" evidence="2">
    <location>
        <begin position="36"/>
        <end position="73"/>
    </location>
</feature>
<accession>A0A7C8K4J8</accession>
<feature type="compositionally biased region" description="Acidic residues" evidence="2">
    <location>
        <begin position="160"/>
        <end position="174"/>
    </location>
</feature>
<name>A0A7C8K4J8_ORBOL</name>
<gene>
    <name evidence="4" type="ORF">EYR41_000311</name>
</gene>
<evidence type="ECO:0000259" key="3">
    <source>
        <dbReference type="SMART" id="SM00355"/>
    </source>
</evidence>
<feature type="compositionally biased region" description="Basic and acidic residues" evidence="2">
    <location>
        <begin position="289"/>
        <end position="298"/>
    </location>
</feature>
<feature type="compositionally biased region" description="Low complexity" evidence="2">
    <location>
        <begin position="59"/>
        <end position="68"/>
    </location>
</feature>
<dbReference type="AlphaFoldDB" id="A0A7C8K4J8"/>
<proteinExistence type="predicted"/>
<organism evidence="4 5">
    <name type="scientific">Orbilia oligospora</name>
    <name type="common">Nematode-trapping fungus</name>
    <name type="synonym">Arthrobotrys oligospora</name>
    <dbReference type="NCBI Taxonomy" id="2813651"/>
    <lineage>
        <taxon>Eukaryota</taxon>
        <taxon>Fungi</taxon>
        <taxon>Dikarya</taxon>
        <taxon>Ascomycota</taxon>
        <taxon>Pezizomycotina</taxon>
        <taxon>Orbiliomycetes</taxon>
        <taxon>Orbiliales</taxon>
        <taxon>Orbiliaceae</taxon>
        <taxon>Orbilia</taxon>
    </lineage>
</organism>
<feature type="compositionally biased region" description="Basic residues" evidence="2">
    <location>
        <begin position="299"/>
        <end position="311"/>
    </location>
</feature>
<comment type="caution">
    <text evidence="4">The sequence shown here is derived from an EMBL/GenBank/DDBJ whole genome shotgun (WGS) entry which is preliminary data.</text>
</comment>
<feature type="region of interest" description="Disordered" evidence="2">
    <location>
        <begin position="280"/>
        <end position="346"/>
    </location>
</feature>
<dbReference type="InterPro" id="IPR013087">
    <property type="entry name" value="Znf_C2H2_type"/>
</dbReference>
<dbReference type="Pfam" id="PF07910">
    <property type="entry name" value="Peptidase_C78"/>
    <property type="match status" value="1"/>
</dbReference>
<dbReference type="GO" id="GO:0016787">
    <property type="term" value="F:hydrolase activity"/>
    <property type="evidence" value="ECO:0007669"/>
    <property type="project" value="UniProtKB-KW"/>
</dbReference>
<reference evidence="4 5" key="1">
    <citation type="submission" date="2019-03" db="EMBL/GenBank/DDBJ databases">
        <title>Nematode-trapping fungi genome.</title>
        <authorList>
            <person name="Vidal-Diez De Ulzurrun G."/>
        </authorList>
    </citation>
    <scope>NUCLEOTIDE SEQUENCE [LARGE SCALE GENOMIC DNA]</scope>
    <source>
        <strain evidence="4 5">TWF154</strain>
    </source>
</reference>
<protein>
    <recommendedName>
        <fullName evidence="3">C2H2-type domain-containing protein</fullName>
    </recommendedName>
</protein>
<dbReference type="InterPro" id="IPR012462">
    <property type="entry name" value="UFSP1/2_DUB_cat"/>
</dbReference>
<feature type="region of interest" description="Disordered" evidence="2">
    <location>
        <begin position="160"/>
        <end position="226"/>
    </location>
</feature>
<evidence type="ECO:0000256" key="1">
    <source>
        <dbReference type="ARBA" id="ARBA00022801"/>
    </source>
</evidence>
<evidence type="ECO:0000313" key="4">
    <source>
        <dbReference type="EMBL" id="TGJ73204.1"/>
    </source>
</evidence>
<dbReference type="Proteomes" id="UP000297595">
    <property type="component" value="Unassembled WGS sequence"/>
</dbReference>
<feature type="domain" description="C2H2-type" evidence="3">
    <location>
        <begin position="132"/>
        <end position="155"/>
    </location>
</feature>
<evidence type="ECO:0000313" key="5">
    <source>
        <dbReference type="Proteomes" id="UP000297595"/>
    </source>
</evidence>